<dbReference type="EC" id="4.1.1.97" evidence="3"/>
<evidence type="ECO:0000256" key="2">
    <source>
        <dbReference type="ARBA" id="ARBA00004754"/>
    </source>
</evidence>
<dbReference type="PANTHER" id="PTHR43466:SF1">
    <property type="entry name" value="2-OXO-4-HYDROXY-4-CARBOXY-5-UREIDOIMIDAZOLINE DECARBOXYLASE-RELATED"/>
    <property type="match status" value="1"/>
</dbReference>
<dbReference type="SUPFAM" id="SSF158694">
    <property type="entry name" value="UraD-Like"/>
    <property type="match status" value="1"/>
</dbReference>
<sequence length="182" mass="20079">MADEVAALAALNAAATAPDAVQPDAQVYKSLLYCCGSQLWVKKLLARFPVADKTALFQASDAVEQELTRTDWLEAFAAHPRDGDVGRQIGRAKQPIKTWEAQEQKGTSTAAATTLDRLEELNNAYFDRFGYIYIVCATGKSADEMLQILESRIGNNLEQELVIAAAEQSKITKIRLHKLLHE</sequence>
<proteinExistence type="predicted"/>
<evidence type="ECO:0000256" key="6">
    <source>
        <dbReference type="ARBA" id="ARBA00023239"/>
    </source>
</evidence>
<keyword evidence="6" id="KW-0456">Lyase</keyword>
<dbReference type="InterPro" id="IPR036778">
    <property type="entry name" value="OHCU_decarboxylase_sf"/>
</dbReference>
<accession>A0AAV2YU81</accession>
<protein>
    <recommendedName>
        <fullName evidence="3">2-oxo-4-hydroxy-4-carboxy-5-ureidoimidazoline decarboxylase</fullName>
        <ecNumber evidence="3">4.1.1.97</ecNumber>
    </recommendedName>
</protein>
<dbReference type="Proteomes" id="UP001146120">
    <property type="component" value="Unassembled WGS sequence"/>
</dbReference>
<feature type="domain" description="Oxo-4-hydroxy-4-carboxy-5-ureidoimidazoline decarboxylase" evidence="7">
    <location>
        <begin position="23"/>
        <end position="176"/>
    </location>
</feature>
<gene>
    <name evidence="8" type="ORF">N0F65_005790</name>
</gene>
<dbReference type="Gene3D" id="1.10.3330.10">
    <property type="entry name" value="Oxo-4-hydroxy-4-carboxy-5-ureidoimidazoline decarboxylase"/>
    <property type="match status" value="1"/>
</dbReference>
<dbReference type="NCBIfam" id="NF010372">
    <property type="entry name" value="PRK13798.1"/>
    <property type="match status" value="1"/>
</dbReference>
<dbReference type="Pfam" id="PF09349">
    <property type="entry name" value="OHCU_decarbox"/>
    <property type="match status" value="1"/>
</dbReference>
<dbReference type="GO" id="GO:0006144">
    <property type="term" value="P:purine nucleobase metabolic process"/>
    <property type="evidence" value="ECO:0007669"/>
    <property type="project" value="UniProtKB-KW"/>
</dbReference>
<dbReference type="GO" id="GO:0005777">
    <property type="term" value="C:peroxisome"/>
    <property type="evidence" value="ECO:0007669"/>
    <property type="project" value="TreeGrafter"/>
</dbReference>
<dbReference type="InterPro" id="IPR017595">
    <property type="entry name" value="OHCU_decarboxylase-2"/>
</dbReference>
<evidence type="ECO:0000256" key="3">
    <source>
        <dbReference type="ARBA" id="ARBA00012257"/>
    </source>
</evidence>
<dbReference type="GO" id="GO:0019628">
    <property type="term" value="P:urate catabolic process"/>
    <property type="evidence" value="ECO:0007669"/>
    <property type="project" value="TreeGrafter"/>
</dbReference>
<keyword evidence="5" id="KW-0210">Decarboxylase</keyword>
<reference evidence="8" key="1">
    <citation type="submission" date="2022-11" db="EMBL/GenBank/DDBJ databases">
        <authorList>
            <person name="Morgan W.R."/>
            <person name="Tartar A."/>
        </authorList>
    </citation>
    <scope>NUCLEOTIDE SEQUENCE</scope>
    <source>
        <strain evidence="8">ARSEF 373</strain>
    </source>
</reference>
<dbReference type="NCBIfam" id="TIGR03180">
    <property type="entry name" value="UraD_2"/>
    <property type="match status" value="1"/>
</dbReference>
<evidence type="ECO:0000259" key="7">
    <source>
        <dbReference type="Pfam" id="PF09349"/>
    </source>
</evidence>
<dbReference type="GO" id="GO:0051997">
    <property type="term" value="F:2-oxo-4-hydroxy-4-carboxy-5-ureidoimidazoline decarboxylase activity"/>
    <property type="evidence" value="ECO:0007669"/>
    <property type="project" value="UniProtKB-EC"/>
</dbReference>
<organism evidence="8 9">
    <name type="scientific">Lagenidium giganteum</name>
    <dbReference type="NCBI Taxonomy" id="4803"/>
    <lineage>
        <taxon>Eukaryota</taxon>
        <taxon>Sar</taxon>
        <taxon>Stramenopiles</taxon>
        <taxon>Oomycota</taxon>
        <taxon>Peronosporomycetes</taxon>
        <taxon>Pythiales</taxon>
        <taxon>Pythiaceae</taxon>
    </lineage>
</organism>
<comment type="caution">
    <text evidence="8">The sequence shown here is derived from an EMBL/GenBank/DDBJ whole genome shotgun (WGS) entry which is preliminary data.</text>
</comment>
<evidence type="ECO:0000256" key="1">
    <source>
        <dbReference type="ARBA" id="ARBA00001163"/>
    </source>
</evidence>
<evidence type="ECO:0000313" key="9">
    <source>
        <dbReference type="Proteomes" id="UP001146120"/>
    </source>
</evidence>
<name>A0AAV2YU81_9STRA</name>
<reference evidence="8" key="2">
    <citation type="journal article" date="2023" name="Microbiol Resour">
        <title>Decontamination and Annotation of the Draft Genome Sequence of the Oomycete Lagenidium giganteum ARSEF 373.</title>
        <authorList>
            <person name="Morgan W.R."/>
            <person name="Tartar A."/>
        </authorList>
    </citation>
    <scope>NUCLEOTIDE SEQUENCE</scope>
    <source>
        <strain evidence="8">ARSEF 373</strain>
    </source>
</reference>
<dbReference type="EMBL" id="DAKRPA010000156">
    <property type="protein sequence ID" value="DAZ96792.1"/>
    <property type="molecule type" value="Genomic_DNA"/>
</dbReference>
<dbReference type="AlphaFoldDB" id="A0AAV2YU81"/>
<dbReference type="InterPro" id="IPR018020">
    <property type="entry name" value="OHCU_decarboxylase"/>
</dbReference>
<keyword evidence="9" id="KW-1185">Reference proteome</keyword>
<evidence type="ECO:0000256" key="4">
    <source>
        <dbReference type="ARBA" id="ARBA00022631"/>
    </source>
</evidence>
<evidence type="ECO:0000256" key="5">
    <source>
        <dbReference type="ARBA" id="ARBA00022793"/>
    </source>
</evidence>
<comment type="pathway">
    <text evidence="2">Purine metabolism; urate degradation; (S)-allantoin from urate: step 3/3.</text>
</comment>
<evidence type="ECO:0000313" key="8">
    <source>
        <dbReference type="EMBL" id="DAZ96792.1"/>
    </source>
</evidence>
<dbReference type="PANTHER" id="PTHR43466">
    <property type="entry name" value="2-OXO-4-HYDROXY-4-CARBOXY-5-UREIDOIMIDAZOLINE DECARBOXYLASE-RELATED"/>
    <property type="match status" value="1"/>
</dbReference>
<comment type="catalytic activity">
    <reaction evidence="1">
        <text>5-hydroxy-2-oxo-4-ureido-2,5-dihydro-1H-imidazole-5-carboxylate + H(+) = (S)-allantoin + CO2</text>
        <dbReference type="Rhea" id="RHEA:26301"/>
        <dbReference type="ChEBI" id="CHEBI:15378"/>
        <dbReference type="ChEBI" id="CHEBI:15678"/>
        <dbReference type="ChEBI" id="CHEBI:16526"/>
        <dbReference type="ChEBI" id="CHEBI:58639"/>
        <dbReference type="EC" id="4.1.1.97"/>
    </reaction>
</comment>
<keyword evidence="4" id="KW-0659">Purine metabolism</keyword>